<dbReference type="GO" id="GO:0016887">
    <property type="term" value="F:ATP hydrolysis activity"/>
    <property type="evidence" value="ECO:0007669"/>
    <property type="project" value="InterPro"/>
</dbReference>
<evidence type="ECO:0000313" key="8">
    <source>
        <dbReference type="Proteomes" id="UP000678237"/>
    </source>
</evidence>
<comment type="similarity">
    <text evidence="1">Belongs to the ABC transporter superfamily.</text>
</comment>
<dbReference type="InterPro" id="IPR003439">
    <property type="entry name" value="ABC_transporter-like_ATP-bd"/>
</dbReference>
<organism evidence="7 8">
    <name type="scientific">Candidatus Iainarchaeum sp</name>
    <dbReference type="NCBI Taxonomy" id="3101447"/>
    <lineage>
        <taxon>Archaea</taxon>
        <taxon>Candidatus Iainarchaeota</taxon>
        <taxon>Candidatus Iainarchaeia</taxon>
        <taxon>Candidatus Iainarchaeales</taxon>
        <taxon>Candidatus Iainarchaeaceae</taxon>
        <taxon>Candidatus Iainarchaeum</taxon>
    </lineage>
</organism>
<dbReference type="SUPFAM" id="SSF52540">
    <property type="entry name" value="P-loop containing nucleoside triphosphate hydrolases"/>
    <property type="match status" value="1"/>
</dbReference>
<dbReference type="Proteomes" id="UP000678237">
    <property type="component" value="Unassembled WGS sequence"/>
</dbReference>
<dbReference type="GO" id="GO:0015658">
    <property type="term" value="F:branched-chain amino acid transmembrane transporter activity"/>
    <property type="evidence" value="ECO:0007669"/>
    <property type="project" value="TreeGrafter"/>
</dbReference>
<dbReference type="PROSITE" id="PS00211">
    <property type="entry name" value="ABC_TRANSPORTER_1"/>
    <property type="match status" value="1"/>
</dbReference>
<keyword evidence="2" id="KW-0813">Transport</keyword>
<dbReference type="GO" id="GO:0015807">
    <property type="term" value="P:L-amino acid transport"/>
    <property type="evidence" value="ECO:0007669"/>
    <property type="project" value="TreeGrafter"/>
</dbReference>
<protein>
    <submittedName>
        <fullName evidence="7">ABC transporter ATP-binding protein</fullName>
    </submittedName>
</protein>
<dbReference type="GO" id="GO:0005524">
    <property type="term" value="F:ATP binding"/>
    <property type="evidence" value="ECO:0007669"/>
    <property type="project" value="UniProtKB-KW"/>
</dbReference>
<dbReference type="Gene3D" id="3.40.50.300">
    <property type="entry name" value="P-loop containing nucleotide triphosphate hydrolases"/>
    <property type="match status" value="1"/>
</dbReference>
<feature type="domain" description="ABC transporter" evidence="6">
    <location>
        <begin position="5"/>
        <end position="237"/>
    </location>
</feature>
<keyword evidence="4 7" id="KW-0067">ATP-binding</keyword>
<keyword evidence="5" id="KW-0029">Amino-acid transport</keyword>
<reference evidence="7" key="2">
    <citation type="submission" date="2021-05" db="EMBL/GenBank/DDBJ databases">
        <title>Protein family content uncovers lineage relationships and bacterial pathway maintenance mechanisms in DPANN archaea.</title>
        <authorList>
            <person name="Castelle C.J."/>
            <person name="Meheust R."/>
            <person name="Jaffe A.L."/>
            <person name="Seitz K."/>
            <person name="Gong X."/>
            <person name="Baker B.J."/>
            <person name="Banfield J.F."/>
        </authorList>
    </citation>
    <scope>NUCLEOTIDE SEQUENCE</scope>
    <source>
        <strain evidence="7">RIFCSPLOWO2_01_FULL_58_19</strain>
    </source>
</reference>
<dbReference type="PROSITE" id="PS50893">
    <property type="entry name" value="ABC_TRANSPORTER_2"/>
    <property type="match status" value="1"/>
</dbReference>
<dbReference type="PANTHER" id="PTHR43820">
    <property type="entry name" value="HIGH-AFFINITY BRANCHED-CHAIN AMINO ACID TRANSPORT ATP-BINDING PROTEIN LIVF"/>
    <property type="match status" value="1"/>
</dbReference>
<dbReference type="InterPro" id="IPR003593">
    <property type="entry name" value="AAA+_ATPase"/>
</dbReference>
<gene>
    <name evidence="7" type="ORF">J4203_00710</name>
</gene>
<dbReference type="AlphaFoldDB" id="A0A8T4L6W2"/>
<dbReference type="SMART" id="SM00382">
    <property type="entry name" value="AAA"/>
    <property type="match status" value="1"/>
</dbReference>
<evidence type="ECO:0000256" key="2">
    <source>
        <dbReference type="ARBA" id="ARBA00022448"/>
    </source>
</evidence>
<dbReference type="InterPro" id="IPR027417">
    <property type="entry name" value="P-loop_NTPase"/>
</dbReference>
<evidence type="ECO:0000256" key="3">
    <source>
        <dbReference type="ARBA" id="ARBA00022741"/>
    </source>
</evidence>
<keyword evidence="3" id="KW-0547">Nucleotide-binding</keyword>
<dbReference type="InterPro" id="IPR017871">
    <property type="entry name" value="ABC_transporter-like_CS"/>
</dbReference>
<dbReference type="InterPro" id="IPR052156">
    <property type="entry name" value="BCAA_Transport_ATP-bd_LivF"/>
</dbReference>
<evidence type="ECO:0000256" key="4">
    <source>
        <dbReference type="ARBA" id="ARBA00022840"/>
    </source>
</evidence>
<evidence type="ECO:0000313" key="7">
    <source>
        <dbReference type="EMBL" id="MBS3062367.1"/>
    </source>
</evidence>
<dbReference type="Pfam" id="PF00005">
    <property type="entry name" value="ABC_tran"/>
    <property type="match status" value="1"/>
</dbReference>
<dbReference type="EMBL" id="JAGVWE010000002">
    <property type="protein sequence ID" value="MBS3062367.1"/>
    <property type="molecule type" value="Genomic_DNA"/>
</dbReference>
<name>A0A8T4L6W2_9ARCH</name>
<evidence type="ECO:0000256" key="5">
    <source>
        <dbReference type="ARBA" id="ARBA00022970"/>
    </source>
</evidence>
<accession>A0A8T4L6W2</accession>
<evidence type="ECO:0000259" key="6">
    <source>
        <dbReference type="PROSITE" id="PS50893"/>
    </source>
</evidence>
<sequence length="237" mass="26119">MSAALKIENLHAGYGKLPILNGVNLSVEAESITALIGPNGAGKSTVLKAVFGLTGWRKGRISFEGEELSRLPTHEIIRHGVCFVHQGRNIFPTLSVQENLELGAYIRANEASLVSDLERVYELFPALKKKRLDTAKSLSGGQQQMLGLGRALMLHPKMLLLDEPSLGLAPKILREIFEKIGYINELGTTILLVEQNVQEALEYSDKVFILREGRVEFEGTPKEVLASDVLKKAYLGR</sequence>
<dbReference type="PANTHER" id="PTHR43820:SF4">
    <property type="entry name" value="HIGH-AFFINITY BRANCHED-CHAIN AMINO ACID TRANSPORT ATP-BINDING PROTEIN LIVF"/>
    <property type="match status" value="1"/>
</dbReference>
<evidence type="ECO:0000256" key="1">
    <source>
        <dbReference type="ARBA" id="ARBA00005417"/>
    </source>
</evidence>
<reference evidence="7" key="1">
    <citation type="submission" date="2021-03" db="EMBL/GenBank/DDBJ databases">
        <authorList>
            <person name="Jaffe A."/>
        </authorList>
    </citation>
    <scope>NUCLEOTIDE SEQUENCE</scope>
    <source>
        <strain evidence="7">RIFCSPLOWO2_01_FULL_58_19</strain>
    </source>
</reference>
<comment type="caution">
    <text evidence="7">The sequence shown here is derived from an EMBL/GenBank/DDBJ whole genome shotgun (WGS) entry which is preliminary data.</text>
</comment>
<dbReference type="CDD" id="cd03224">
    <property type="entry name" value="ABC_TM1139_LivF_branched"/>
    <property type="match status" value="1"/>
</dbReference>
<proteinExistence type="inferred from homology"/>